<proteinExistence type="predicted"/>
<reference evidence="1" key="1">
    <citation type="submission" date="2023-02" db="EMBL/GenBank/DDBJ databases">
        <title>Kitasatospora phosalacinea NBRC 14627.</title>
        <authorList>
            <person name="Ichikawa N."/>
            <person name="Sato H."/>
            <person name="Tonouchi N."/>
        </authorList>
    </citation>
    <scope>NUCLEOTIDE SEQUENCE</scope>
    <source>
        <strain evidence="1">NBRC 14627</strain>
    </source>
</reference>
<sequence>MRGRRPSGRCRRPHWTSRSGCSCGASNGTYDGEHFRVTENGIQCWFGLNQLPGHRSGRTETKSVCTEPVYGARAGDPCHGATFAASSCTQGWRWNLDFVVDTRDNAAAYYYAPETGYYGTNAQRTAVAYTRGGTLSRIDYGMTASTVHAQTAPAQVVFDTSERCLPGVPAGAVCDDAHFTAANAARWPDVPVDLKCDQGSSTCDTHTPTSWSRKRLTTITTQVQNAGSTQQVDRWTLVHSFPDGGDHAPTLWLDSVQHTGPDTTAGGGPALTLPTTSFDPPAQLANRVGTVSNQPAMYHNRIKNVVTESGAQTTVSYNPTECTPANLPADPAGNTKACFPVLWTPPGYSSTQKDWFHEYTVASVRTDDLHNANQDGTCPSPLTSYRYLGGAAWHYDDGNEFGKAEYTLPVKALQAWGYAPSGIVTTYVTRYQHADGRVTERTWNYFKILAYVPTVYPGPEAPAHVIQEMPPK</sequence>
<dbReference type="Proteomes" id="UP001165041">
    <property type="component" value="Unassembled WGS sequence"/>
</dbReference>
<organism evidence="1 2">
    <name type="scientific">Kitasatospora phosalacinea</name>
    <dbReference type="NCBI Taxonomy" id="2065"/>
    <lineage>
        <taxon>Bacteria</taxon>
        <taxon>Bacillati</taxon>
        <taxon>Actinomycetota</taxon>
        <taxon>Actinomycetes</taxon>
        <taxon>Kitasatosporales</taxon>
        <taxon>Streptomycetaceae</taxon>
        <taxon>Kitasatospora</taxon>
    </lineage>
</organism>
<dbReference type="EMBL" id="BSSA01000006">
    <property type="protein sequence ID" value="GLW69993.1"/>
    <property type="molecule type" value="Genomic_DNA"/>
</dbReference>
<dbReference type="AlphaFoldDB" id="A0A9W6V180"/>
<evidence type="ECO:0000313" key="2">
    <source>
        <dbReference type="Proteomes" id="UP001165041"/>
    </source>
</evidence>
<gene>
    <name evidence="1" type="ORF">Kpho02_22920</name>
</gene>
<evidence type="ECO:0000313" key="1">
    <source>
        <dbReference type="EMBL" id="GLW69993.1"/>
    </source>
</evidence>
<protein>
    <submittedName>
        <fullName evidence="1">Uncharacterized protein</fullName>
    </submittedName>
</protein>
<name>A0A9W6V180_9ACTN</name>
<accession>A0A9W6V180</accession>
<comment type="caution">
    <text evidence="1">The sequence shown here is derived from an EMBL/GenBank/DDBJ whole genome shotgun (WGS) entry which is preliminary data.</text>
</comment>